<dbReference type="Pfam" id="PF02518">
    <property type="entry name" value="HATPase_c"/>
    <property type="match status" value="1"/>
</dbReference>
<feature type="transmembrane region" description="Helical" evidence="4">
    <location>
        <begin position="45"/>
        <end position="68"/>
    </location>
</feature>
<feature type="transmembrane region" description="Helical" evidence="4">
    <location>
        <begin position="132"/>
        <end position="149"/>
    </location>
</feature>
<keyword evidence="11" id="KW-1185">Reference proteome</keyword>
<evidence type="ECO:0000313" key="7">
    <source>
        <dbReference type="EMBL" id="MFH5230696.1"/>
    </source>
</evidence>
<dbReference type="InterPro" id="IPR036890">
    <property type="entry name" value="HATPase_C_sf"/>
</dbReference>
<dbReference type="EMBL" id="JBIMSN010000085">
    <property type="protein sequence ID" value="MFH5230696.1"/>
    <property type="molecule type" value="Genomic_DNA"/>
</dbReference>
<dbReference type="EMBL" id="JBIMSP010000044">
    <property type="protein sequence ID" value="MFH5244496.1"/>
    <property type="molecule type" value="Genomic_DNA"/>
</dbReference>
<dbReference type="PANTHER" id="PTHR24421:SF61">
    <property type="entry name" value="OXYGEN SENSOR HISTIDINE KINASE NREB"/>
    <property type="match status" value="1"/>
</dbReference>
<dbReference type="InterPro" id="IPR050482">
    <property type="entry name" value="Sensor_HK_TwoCompSys"/>
</dbReference>
<evidence type="ECO:0000256" key="2">
    <source>
        <dbReference type="ARBA" id="ARBA00022777"/>
    </source>
</evidence>
<keyword evidence="4" id="KW-1133">Transmembrane helix</keyword>
<keyword evidence="3" id="KW-0902">Two-component regulatory system</keyword>
<proteinExistence type="predicted"/>
<feature type="domain" description="Histidine kinase/HSP90-like ATPase" evidence="5">
    <location>
        <begin position="307"/>
        <end position="388"/>
    </location>
</feature>
<accession>A0ABW7JP92</accession>
<evidence type="ECO:0000313" key="6">
    <source>
        <dbReference type="EMBL" id="MFH5208810.1"/>
    </source>
</evidence>
<dbReference type="PANTHER" id="PTHR24421">
    <property type="entry name" value="NITRATE/NITRITE SENSOR PROTEIN NARX-RELATED"/>
    <property type="match status" value="1"/>
</dbReference>
<gene>
    <name evidence="8" type="ORF">ACHIPV_21865</name>
    <name evidence="6" type="ORF">ACHIPZ_11460</name>
    <name evidence="7" type="ORF">ACHIRB_19305</name>
</gene>
<feature type="transmembrane region" description="Helical" evidence="4">
    <location>
        <begin position="80"/>
        <end position="102"/>
    </location>
</feature>
<dbReference type="GO" id="GO:0016301">
    <property type="term" value="F:kinase activity"/>
    <property type="evidence" value="ECO:0007669"/>
    <property type="project" value="UniProtKB-KW"/>
</dbReference>
<feature type="transmembrane region" description="Helical" evidence="4">
    <location>
        <begin position="108"/>
        <end position="127"/>
    </location>
</feature>
<dbReference type="CDD" id="cd16917">
    <property type="entry name" value="HATPase_UhpB-NarQ-NarX-like"/>
    <property type="match status" value="1"/>
</dbReference>
<keyword evidence="4" id="KW-0472">Membrane</keyword>
<keyword evidence="2 6" id="KW-0418">Kinase</keyword>
<dbReference type="InterPro" id="IPR003594">
    <property type="entry name" value="HATPase_dom"/>
</dbReference>
<feature type="transmembrane region" description="Helical" evidence="4">
    <location>
        <begin position="20"/>
        <end position="39"/>
    </location>
</feature>
<reference evidence="9 10" key="1">
    <citation type="submission" date="2024-10" db="EMBL/GenBank/DDBJ databases">
        <authorList>
            <person name="Riesco R."/>
        </authorList>
    </citation>
    <scope>NUCLEOTIDE SEQUENCE [LARGE SCALE GENOMIC DNA]</scope>
    <source>
        <strain evidence="8 10">NCIMB 15448</strain>
        <strain evidence="6 9">NCIMB 15449</strain>
        <strain evidence="7 11">NCIMB 15450</strain>
    </source>
</reference>
<dbReference type="RefSeq" id="WP_395114348.1">
    <property type="nucleotide sequence ID" value="NZ_JBIMSN010000085.1"/>
</dbReference>
<evidence type="ECO:0000313" key="9">
    <source>
        <dbReference type="Proteomes" id="UP001609175"/>
    </source>
</evidence>
<dbReference type="Gene3D" id="3.30.565.10">
    <property type="entry name" value="Histidine kinase-like ATPase, C-terminal domain"/>
    <property type="match status" value="1"/>
</dbReference>
<dbReference type="Proteomes" id="UP001609219">
    <property type="component" value="Unassembled WGS sequence"/>
</dbReference>
<keyword evidence="1" id="KW-0808">Transferase</keyword>
<evidence type="ECO:0000313" key="11">
    <source>
        <dbReference type="Proteomes" id="UP001609219"/>
    </source>
</evidence>
<evidence type="ECO:0000313" key="10">
    <source>
        <dbReference type="Proteomes" id="UP001609176"/>
    </source>
</evidence>
<dbReference type="EMBL" id="JBIMSO010000046">
    <property type="protein sequence ID" value="MFH5208810.1"/>
    <property type="molecule type" value="Genomic_DNA"/>
</dbReference>
<dbReference type="SUPFAM" id="SSF55874">
    <property type="entry name" value="ATPase domain of HSP90 chaperone/DNA topoisomerase II/histidine kinase"/>
    <property type="match status" value="1"/>
</dbReference>
<evidence type="ECO:0000313" key="8">
    <source>
        <dbReference type="EMBL" id="MFH5244496.1"/>
    </source>
</evidence>
<keyword evidence="4" id="KW-0812">Transmembrane</keyword>
<dbReference type="Proteomes" id="UP001609176">
    <property type="component" value="Unassembled WGS sequence"/>
</dbReference>
<sequence>MAIERALEPHSAADRILRSFGIFVGLGYVAYLVLSLPAIDAQTSIMATWWTPLALVTSFGPGIMLLFIIFRRGAVLVPRLATLCGLGYLIAIGTWPIAWNGVPVDSHLGIWLCSFPGLSSLAAAAAWRARWVFAHLLVVTVAAQIANHAARDPKSPLLPELVNGLGFSAVVVGAAVMAIRTGRVMDETRAETFAAAASAAAVEARGVERERFDALIHDGVMATLLSAGNEGVNSLLRRQSRSTLAQLDRLRVGEVSSQMFDVAGTLAHLRLAATDVDQTIRIRTSVEPGAETIAIPADVARAMGAGLAEAVRNSLRHAGTRAERAISVAVSDIALHVVVADNGVGFDPAAVPPHRLGLAVSIRGRMRQLPGGSATIESRPDVGTRVQLSWIGAE</sequence>
<protein>
    <submittedName>
        <fullName evidence="6">Sensor histidine kinase</fullName>
    </submittedName>
</protein>
<evidence type="ECO:0000256" key="3">
    <source>
        <dbReference type="ARBA" id="ARBA00023012"/>
    </source>
</evidence>
<dbReference type="Proteomes" id="UP001609175">
    <property type="component" value="Unassembled WGS sequence"/>
</dbReference>
<feature type="transmembrane region" description="Helical" evidence="4">
    <location>
        <begin position="161"/>
        <end position="179"/>
    </location>
</feature>
<evidence type="ECO:0000256" key="1">
    <source>
        <dbReference type="ARBA" id="ARBA00022679"/>
    </source>
</evidence>
<comment type="caution">
    <text evidence="6">The sequence shown here is derived from an EMBL/GenBank/DDBJ whole genome shotgun (WGS) entry which is preliminary data.</text>
</comment>
<name>A0ABW7JP92_9NOCA</name>
<organism evidence="6 9">
    <name type="scientific">Antrihabitans spumae</name>
    <dbReference type="NCBI Taxonomy" id="3373370"/>
    <lineage>
        <taxon>Bacteria</taxon>
        <taxon>Bacillati</taxon>
        <taxon>Actinomycetota</taxon>
        <taxon>Actinomycetes</taxon>
        <taxon>Mycobacteriales</taxon>
        <taxon>Nocardiaceae</taxon>
        <taxon>Antrihabitans</taxon>
    </lineage>
</organism>
<evidence type="ECO:0000259" key="5">
    <source>
        <dbReference type="Pfam" id="PF02518"/>
    </source>
</evidence>
<evidence type="ECO:0000256" key="4">
    <source>
        <dbReference type="SAM" id="Phobius"/>
    </source>
</evidence>